<name>A0A3N4L5E4_9PEZI</name>
<dbReference type="Proteomes" id="UP000267821">
    <property type="component" value="Unassembled WGS sequence"/>
</dbReference>
<dbReference type="AlphaFoldDB" id="A0A3N4L5E4"/>
<accession>A0A3N4L5E4</accession>
<organism evidence="1 3">
    <name type="scientific">Terfezia boudieri ATCC MYA-4762</name>
    <dbReference type="NCBI Taxonomy" id="1051890"/>
    <lineage>
        <taxon>Eukaryota</taxon>
        <taxon>Fungi</taxon>
        <taxon>Dikarya</taxon>
        <taxon>Ascomycota</taxon>
        <taxon>Pezizomycotina</taxon>
        <taxon>Pezizomycetes</taxon>
        <taxon>Pezizales</taxon>
        <taxon>Pezizaceae</taxon>
        <taxon>Terfezia</taxon>
    </lineage>
</organism>
<dbReference type="EMBL" id="ML121696">
    <property type="protein sequence ID" value="RPB18110.1"/>
    <property type="molecule type" value="Genomic_DNA"/>
</dbReference>
<reference evidence="1 3" key="1">
    <citation type="journal article" date="2018" name="Nat. Ecol. Evol.">
        <title>Pezizomycetes genomes reveal the molecular basis of ectomycorrhizal truffle lifestyle.</title>
        <authorList>
            <person name="Murat C."/>
            <person name="Payen T."/>
            <person name="Noel B."/>
            <person name="Kuo A."/>
            <person name="Morin E."/>
            <person name="Chen J."/>
            <person name="Kohler A."/>
            <person name="Krizsan K."/>
            <person name="Balestrini R."/>
            <person name="Da Silva C."/>
            <person name="Montanini B."/>
            <person name="Hainaut M."/>
            <person name="Levati E."/>
            <person name="Barry K.W."/>
            <person name="Belfiori B."/>
            <person name="Cichocki N."/>
            <person name="Clum A."/>
            <person name="Dockter R.B."/>
            <person name="Fauchery L."/>
            <person name="Guy J."/>
            <person name="Iotti M."/>
            <person name="Le Tacon F."/>
            <person name="Lindquist E.A."/>
            <person name="Lipzen A."/>
            <person name="Malagnac F."/>
            <person name="Mello A."/>
            <person name="Molinier V."/>
            <person name="Miyauchi S."/>
            <person name="Poulain J."/>
            <person name="Riccioni C."/>
            <person name="Rubini A."/>
            <person name="Sitrit Y."/>
            <person name="Splivallo R."/>
            <person name="Traeger S."/>
            <person name="Wang M."/>
            <person name="Zifcakova L."/>
            <person name="Wipf D."/>
            <person name="Zambonelli A."/>
            <person name="Paolocci F."/>
            <person name="Nowrousian M."/>
            <person name="Ottonello S."/>
            <person name="Baldrian P."/>
            <person name="Spatafora J.W."/>
            <person name="Henrissat B."/>
            <person name="Nagy L.G."/>
            <person name="Aury J.M."/>
            <person name="Wincker P."/>
            <person name="Grigoriev I.V."/>
            <person name="Bonfante P."/>
            <person name="Martin F.M."/>
        </authorList>
    </citation>
    <scope>NUCLEOTIDE SEQUENCE [LARGE SCALE GENOMIC DNA]</scope>
    <source>
        <strain evidence="1 3">ATCC MYA-4762</strain>
    </source>
</reference>
<dbReference type="EMBL" id="ML121534">
    <property type="protein sequence ID" value="RPB26431.1"/>
    <property type="molecule type" value="Genomic_DNA"/>
</dbReference>
<evidence type="ECO:0000313" key="3">
    <source>
        <dbReference type="Proteomes" id="UP000267821"/>
    </source>
</evidence>
<keyword evidence="3" id="KW-1185">Reference proteome</keyword>
<gene>
    <name evidence="2" type="ORF">L211DRAFT_866362</name>
    <name evidence="1" type="ORF">L211DRAFT_879898</name>
</gene>
<dbReference type="STRING" id="1051890.A0A3N4L5E4"/>
<proteinExistence type="predicted"/>
<sequence>MVASAISALAVGGDGGTFAVLRVCRMCVLTVVSSNLMLALRNFNALQKTIAEAIHDQFQLGHFLQVPPNRTTRLVRSTTRAEAWARAINEPNSKIDVDLPPRARGSSPSRAQLEIRVSEDLMRLACTEEINIDYINVARLFTEYFNEQSTLGFGKTHIIDRPGHEPARENCKSE</sequence>
<evidence type="ECO:0000313" key="1">
    <source>
        <dbReference type="EMBL" id="RPB18110.1"/>
    </source>
</evidence>
<protein>
    <submittedName>
        <fullName evidence="1">Uncharacterized protein</fullName>
    </submittedName>
</protein>
<evidence type="ECO:0000313" key="2">
    <source>
        <dbReference type="EMBL" id="RPB26431.1"/>
    </source>
</evidence>